<dbReference type="OrthoDB" id="341887at2"/>
<dbReference type="AlphaFoldDB" id="A0A1M5MBS4"/>
<evidence type="ECO:0000256" key="1">
    <source>
        <dbReference type="SAM" id="Phobius"/>
    </source>
</evidence>
<name>A0A1M5MBS4_9ALTE</name>
<keyword evidence="1" id="KW-0472">Membrane</keyword>
<keyword evidence="4" id="KW-1185">Reference proteome</keyword>
<feature type="transmembrane region" description="Helical" evidence="1">
    <location>
        <begin position="223"/>
        <end position="244"/>
    </location>
</feature>
<dbReference type="PANTHER" id="PTHR36927:SF1">
    <property type="entry name" value="MDO-LIKE PROTEIN"/>
    <property type="match status" value="1"/>
</dbReference>
<dbReference type="STRING" id="634436.SAMN05216361_2975"/>
<dbReference type="Pfam" id="PF01757">
    <property type="entry name" value="Acyl_transf_3"/>
    <property type="match status" value="1"/>
</dbReference>
<dbReference type="InterPro" id="IPR002656">
    <property type="entry name" value="Acyl_transf_3_dom"/>
</dbReference>
<evidence type="ECO:0000313" key="3">
    <source>
        <dbReference type="EMBL" id="SHG74750.1"/>
    </source>
</evidence>
<keyword evidence="3" id="KW-0808">Transferase</keyword>
<keyword evidence="1" id="KW-1133">Transmembrane helix</keyword>
<feature type="domain" description="Acyltransferase 3" evidence="2">
    <location>
        <begin position="10"/>
        <end position="374"/>
    </location>
</feature>
<dbReference type="GO" id="GO:0016747">
    <property type="term" value="F:acyltransferase activity, transferring groups other than amino-acyl groups"/>
    <property type="evidence" value="ECO:0007669"/>
    <property type="project" value="InterPro"/>
</dbReference>
<feature type="transmembrane region" description="Helical" evidence="1">
    <location>
        <begin position="331"/>
        <end position="349"/>
    </location>
</feature>
<dbReference type="EMBL" id="FQWD01000004">
    <property type="protein sequence ID" value="SHG74750.1"/>
    <property type="molecule type" value="Genomic_DNA"/>
</dbReference>
<feature type="transmembrane region" description="Helical" evidence="1">
    <location>
        <begin position="20"/>
        <end position="42"/>
    </location>
</feature>
<dbReference type="InterPro" id="IPR050623">
    <property type="entry name" value="Glucan_succinyl_AcylTrfase"/>
</dbReference>
<dbReference type="Proteomes" id="UP000184520">
    <property type="component" value="Unassembled WGS sequence"/>
</dbReference>
<keyword evidence="3" id="KW-0012">Acyltransferase</keyword>
<protein>
    <submittedName>
        <fullName evidence="3">Acyltransferase family protein</fullName>
    </submittedName>
</protein>
<feature type="transmembrane region" description="Helical" evidence="1">
    <location>
        <begin position="256"/>
        <end position="275"/>
    </location>
</feature>
<feature type="transmembrane region" description="Helical" evidence="1">
    <location>
        <begin position="93"/>
        <end position="114"/>
    </location>
</feature>
<proteinExistence type="predicted"/>
<evidence type="ECO:0000313" key="4">
    <source>
        <dbReference type="Proteomes" id="UP000184520"/>
    </source>
</evidence>
<keyword evidence="1" id="KW-0812">Transmembrane</keyword>
<reference evidence="4" key="1">
    <citation type="submission" date="2016-11" db="EMBL/GenBank/DDBJ databases">
        <authorList>
            <person name="Varghese N."/>
            <person name="Submissions S."/>
        </authorList>
    </citation>
    <scope>NUCLEOTIDE SEQUENCE [LARGE SCALE GENOMIC DNA]</scope>
    <source>
        <strain evidence="4">CGMCC 1.8995</strain>
    </source>
</reference>
<dbReference type="PANTHER" id="PTHR36927">
    <property type="entry name" value="BLR4337 PROTEIN"/>
    <property type="match status" value="1"/>
</dbReference>
<organism evidence="3 4">
    <name type="scientific">Marisediminitalea aggregata</name>
    <dbReference type="NCBI Taxonomy" id="634436"/>
    <lineage>
        <taxon>Bacteria</taxon>
        <taxon>Pseudomonadati</taxon>
        <taxon>Pseudomonadota</taxon>
        <taxon>Gammaproteobacteria</taxon>
        <taxon>Alteromonadales</taxon>
        <taxon>Alteromonadaceae</taxon>
        <taxon>Marisediminitalea</taxon>
    </lineage>
</organism>
<feature type="transmembrane region" description="Helical" evidence="1">
    <location>
        <begin position="189"/>
        <end position="211"/>
    </location>
</feature>
<feature type="transmembrane region" description="Helical" evidence="1">
    <location>
        <begin position="150"/>
        <end position="169"/>
    </location>
</feature>
<accession>A0A1M5MBS4</accession>
<feature type="transmembrane region" description="Helical" evidence="1">
    <location>
        <begin position="287"/>
        <end position="311"/>
    </location>
</feature>
<sequence length="403" mass="45225">MNTSPSTRLHYLDATRAFALLLGIVFHASLSFMPVFIGWAVMDVSTSYIAGGFALISHTFRMALFFLIAGFFSAMVLHKTRTRDFLQSRAVRLGVPFIVGWFLLRPLLVSGWIAGGQSMRGDVDIYASLSQGVATLANLPNELFVGTHLWFLYYLILFTLSAIALRSCVLRCPGLHEAMLVLGNKLVRFLAGAKSAPLLLAVPTACCLWWMNHWGIDTPDKSLVPLWPVFCLYFGCFLIGWAFLHNLERFQVYSRLSLFNGVFALISISVLIALTPYESQPGYECYLWVKALFCLAYGITMWTLIPLALGLCKKLFSSPKAWISYLSNASYWLYLIHLPLVVALQIAVAELSFHWVIKWVIVCASTLGIGLILYESLVKHSWVGRILNGWQKPEKVYVAKLSN</sequence>
<feature type="transmembrane region" description="Helical" evidence="1">
    <location>
        <begin position="355"/>
        <end position="374"/>
    </location>
</feature>
<dbReference type="RefSeq" id="WP_073323761.1">
    <property type="nucleotide sequence ID" value="NZ_FQWD01000004.1"/>
</dbReference>
<gene>
    <name evidence="3" type="ORF">SAMN05216361_2975</name>
</gene>
<feature type="transmembrane region" description="Helical" evidence="1">
    <location>
        <begin position="48"/>
        <end position="72"/>
    </location>
</feature>
<evidence type="ECO:0000259" key="2">
    <source>
        <dbReference type="Pfam" id="PF01757"/>
    </source>
</evidence>